<reference evidence="3 5" key="1">
    <citation type="submission" date="2018-06" db="EMBL/GenBank/DDBJ databases">
        <authorList>
            <consortium name="Pathogen Informatics"/>
            <person name="Doyle S."/>
        </authorList>
    </citation>
    <scope>NUCLEOTIDE SEQUENCE [LARGE SCALE GENOMIC DNA]</scope>
    <source>
        <strain evidence="3 5">NCTC11343</strain>
    </source>
</reference>
<keyword evidence="1" id="KW-0732">Signal</keyword>
<reference evidence="4 6" key="2">
    <citation type="submission" date="2019-10" db="EMBL/GenBank/DDBJ databases">
        <authorList>
            <person name="Karimi E."/>
        </authorList>
    </citation>
    <scope>NUCLEOTIDE SEQUENCE [LARGE SCALE GENOMIC DNA]</scope>
    <source>
        <strain evidence="4 6">Sphingobacterium sp. 8BC</strain>
    </source>
</reference>
<dbReference type="Pfam" id="PF14344">
    <property type="entry name" value="DUF4397"/>
    <property type="match status" value="1"/>
</dbReference>
<protein>
    <recommendedName>
        <fullName evidence="2">DUF4397 domain-containing protein</fullName>
    </recommendedName>
</protein>
<evidence type="ECO:0000259" key="2">
    <source>
        <dbReference type="Pfam" id="PF14344"/>
    </source>
</evidence>
<evidence type="ECO:0000313" key="5">
    <source>
        <dbReference type="Proteomes" id="UP000251241"/>
    </source>
</evidence>
<feature type="domain" description="DUF4397" evidence="2">
    <location>
        <begin position="34"/>
        <end position="145"/>
    </location>
</feature>
<evidence type="ECO:0000313" key="4">
    <source>
        <dbReference type="EMBL" id="VXD08107.1"/>
    </source>
</evidence>
<dbReference type="Proteomes" id="UP000432350">
    <property type="component" value="Unassembled WGS sequence"/>
</dbReference>
<accession>A0A2X2JGZ2</accession>
<dbReference type="PROSITE" id="PS51257">
    <property type="entry name" value="PROKAR_LIPOPROTEIN"/>
    <property type="match status" value="1"/>
</dbReference>
<dbReference type="EMBL" id="UAUU01000011">
    <property type="protein sequence ID" value="SPZ93004.1"/>
    <property type="molecule type" value="Genomic_DNA"/>
</dbReference>
<dbReference type="InterPro" id="IPR025510">
    <property type="entry name" value="DUF4397"/>
</dbReference>
<dbReference type="EMBL" id="CABWMV010000028">
    <property type="protein sequence ID" value="VXD08107.1"/>
    <property type="molecule type" value="Genomic_DNA"/>
</dbReference>
<dbReference type="Proteomes" id="UP000251241">
    <property type="component" value="Unassembled WGS sequence"/>
</dbReference>
<evidence type="ECO:0000313" key="3">
    <source>
        <dbReference type="EMBL" id="SPZ93004.1"/>
    </source>
</evidence>
<gene>
    <name evidence="3" type="ORF">NCTC11343_04941</name>
    <name evidence="4" type="ORF">SPHINGO8BC_90272</name>
</gene>
<sequence length="236" mass="25810">MKNYRLFNFIAIALAAFFLTSCLKDNDDQPIPAALLTMVNGYTDANAVIYFADGGPLQNPNYPLGFKSYAQIGLFTGARRIAVSAEYNTKLTDTTVTIKDSTIYTSFLFGTKAKPVQVITTDRINKDIKNTESGLRFFNLAEGTDLVTLKIGDQASPSEWTNRAQETQNSASAHQGFIAQKSGTFTVTARDKAGKTIATRSDIKLVEGYYYSLILIGKANDEKKPLYIGLVAQAAN</sequence>
<dbReference type="RefSeq" id="WP_070567787.1">
    <property type="nucleotide sequence ID" value="NZ_CP068086.1"/>
</dbReference>
<name>A0A2X2JGZ2_SPHMU</name>
<evidence type="ECO:0000313" key="6">
    <source>
        <dbReference type="Proteomes" id="UP000432350"/>
    </source>
</evidence>
<proteinExistence type="predicted"/>
<feature type="signal peptide" evidence="1">
    <location>
        <begin position="1"/>
        <end position="23"/>
    </location>
</feature>
<feature type="chain" id="PRO_5044071690" description="DUF4397 domain-containing protein" evidence="1">
    <location>
        <begin position="24"/>
        <end position="236"/>
    </location>
</feature>
<dbReference type="AlphaFoldDB" id="A0A2X2JGZ2"/>
<evidence type="ECO:0000256" key="1">
    <source>
        <dbReference type="SAM" id="SignalP"/>
    </source>
</evidence>
<organism evidence="3 5">
    <name type="scientific">Sphingobacterium multivorum</name>
    <dbReference type="NCBI Taxonomy" id="28454"/>
    <lineage>
        <taxon>Bacteria</taxon>
        <taxon>Pseudomonadati</taxon>
        <taxon>Bacteroidota</taxon>
        <taxon>Sphingobacteriia</taxon>
        <taxon>Sphingobacteriales</taxon>
        <taxon>Sphingobacteriaceae</taxon>
        <taxon>Sphingobacterium</taxon>
    </lineage>
</organism>
<dbReference type="GeneID" id="97179814"/>
<accession>A0A654DRK9</accession>